<dbReference type="GO" id="GO:0005829">
    <property type="term" value="C:cytosol"/>
    <property type="evidence" value="ECO:0007669"/>
    <property type="project" value="TreeGrafter"/>
</dbReference>
<organism evidence="3 4">
    <name type="scientific">Eubacterium ramulus</name>
    <dbReference type="NCBI Taxonomy" id="39490"/>
    <lineage>
        <taxon>Bacteria</taxon>
        <taxon>Bacillati</taxon>
        <taxon>Bacillota</taxon>
        <taxon>Clostridia</taxon>
        <taxon>Eubacteriales</taxon>
        <taxon>Eubacteriaceae</taxon>
        <taxon>Eubacterium</taxon>
    </lineage>
</organism>
<dbReference type="EMBL" id="JRFU01000008">
    <property type="protein sequence ID" value="PWE87990.1"/>
    <property type="molecule type" value="Genomic_DNA"/>
</dbReference>
<evidence type="ECO:0000259" key="2">
    <source>
        <dbReference type="Pfam" id="PF04909"/>
    </source>
</evidence>
<dbReference type="GO" id="GO:0016831">
    <property type="term" value="F:carboxy-lyase activity"/>
    <property type="evidence" value="ECO:0007669"/>
    <property type="project" value="InterPro"/>
</dbReference>
<dbReference type="InterPro" id="IPR006680">
    <property type="entry name" value="Amidohydro-rel"/>
</dbReference>
<dbReference type="PANTHER" id="PTHR21240:SF30">
    <property type="entry name" value="AMIDOHYDROLASE-RELATED DOMAIN-CONTAINING PROTEIN-RELATED"/>
    <property type="match status" value="1"/>
</dbReference>
<dbReference type="Gene3D" id="3.20.20.140">
    <property type="entry name" value="Metal-dependent hydrolases"/>
    <property type="match status" value="1"/>
</dbReference>
<dbReference type="PANTHER" id="PTHR21240">
    <property type="entry name" value="2-AMINO-3-CARBOXYLMUCONATE-6-SEMIALDEHYDE DECARBOXYLASE"/>
    <property type="match status" value="1"/>
</dbReference>
<reference evidence="3 4" key="1">
    <citation type="submission" date="2014-09" db="EMBL/GenBank/DDBJ databases">
        <title>Butyrate-producing bacteria isolated from human gut.</title>
        <authorList>
            <person name="Zhang Q."/>
            <person name="Zhao L."/>
        </authorList>
    </citation>
    <scope>NUCLEOTIDE SEQUENCE [LARGE SCALE GENOMIC DNA]</scope>
    <source>
        <strain evidence="3 4">21</strain>
    </source>
</reference>
<evidence type="ECO:0000313" key="3">
    <source>
        <dbReference type="EMBL" id="PWE87990.1"/>
    </source>
</evidence>
<evidence type="ECO:0000256" key="1">
    <source>
        <dbReference type="ARBA" id="ARBA00023239"/>
    </source>
</evidence>
<keyword evidence="4" id="KW-1185">Reference proteome</keyword>
<dbReference type="Pfam" id="PF04909">
    <property type="entry name" value="Amidohydro_2"/>
    <property type="match status" value="1"/>
</dbReference>
<gene>
    <name evidence="3" type="ORF">LG34_00655</name>
</gene>
<dbReference type="GO" id="GO:0016787">
    <property type="term" value="F:hydrolase activity"/>
    <property type="evidence" value="ECO:0007669"/>
    <property type="project" value="InterPro"/>
</dbReference>
<protein>
    <recommendedName>
        <fullName evidence="2">Amidohydrolase-related domain-containing protein</fullName>
    </recommendedName>
</protein>
<dbReference type="GO" id="GO:0019748">
    <property type="term" value="P:secondary metabolic process"/>
    <property type="evidence" value="ECO:0007669"/>
    <property type="project" value="TreeGrafter"/>
</dbReference>
<feature type="domain" description="Amidohydrolase-related" evidence="2">
    <location>
        <begin position="87"/>
        <end position="329"/>
    </location>
</feature>
<proteinExistence type="predicted"/>
<name>A0A2V1JSN9_EUBRA</name>
<evidence type="ECO:0000313" key="4">
    <source>
        <dbReference type="Proteomes" id="UP000245288"/>
    </source>
</evidence>
<dbReference type="InterPro" id="IPR032466">
    <property type="entry name" value="Metal_Hydrolase"/>
</dbReference>
<comment type="caution">
    <text evidence="3">The sequence shown here is derived from an EMBL/GenBank/DDBJ whole genome shotgun (WGS) entry which is preliminary data.</text>
</comment>
<dbReference type="Proteomes" id="UP000245288">
    <property type="component" value="Unassembled WGS sequence"/>
</dbReference>
<sequence>MKKIDLENHFYDISSVEALQSRAKGDYPYWDKETNTIHWLEGIAMCQDKFYENLLDFANIRLKIMDELGIEKAVISLAPGIEALPPEESRIACKKANDALYKVMQEFPGRFLGSAILPILDVDAAVEELEHCVKDYGFVMWQTHSNYGAGIDPDQKKFWPVWKKVADLGIFAYLHPTVSHQPKFNEYGYAMAAPGLGFTIDTMGSIVRMILSGIFDEIPDLKVVLGHFGEALPFLMERMENRFSWLPNPKQKNKEQMGAYWGKNIFVTTSGNTSIPAFECTRAAIGIDSIMLGTDYPFEHMEECVGYLETCPMTEEEKEKLYYKNAEKLGLYL</sequence>
<keyword evidence="1" id="KW-0456">Lyase</keyword>
<dbReference type="AlphaFoldDB" id="A0A2V1JSN9"/>
<dbReference type="SUPFAM" id="SSF51556">
    <property type="entry name" value="Metallo-dependent hydrolases"/>
    <property type="match status" value="1"/>
</dbReference>
<accession>A0A2V1JSN9</accession>
<dbReference type="InterPro" id="IPR032465">
    <property type="entry name" value="ACMSD"/>
</dbReference>